<feature type="region of interest" description="Disordered" evidence="1">
    <location>
        <begin position="230"/>
        <end position="304"/>
    </location>
</feature>
<dbReference type="EMBL" id="MNCJ02000024">
    <property type="protein sequence ID" value="KAF5824254.1"/>
    <property type="molecule type" value="Genomic_DNA"/>
</dbReference>
<reference evidence="3" key="2">
    <citation type="submission" date="2020-06" db="EMBL/GenBank/DDBJ databases">
        <title>Helianthus annuus Genome sequencing and assembly Release 2.</title>
        <authorList>
            <person name="Gouzy J."/>
            <person name="Langlade N."/>
            <person name="Munos S."/>
        </authorList>
    </citation>
    <scope>NUCLEOTIDE SEQUENCE</scope>
    <source>
        <tissue evidence="3">Leaves</tissue>
    </source>
</reference>
<dbReference type="Proteomes" id="UP000215914">
    <property type="component" value="Unassembled WGS sequence"/>
</dbReference>
<proteinExistence type="predicted"/>
<comment type="caution">
    <text evidence="3">The sequence shown here is derived from an EMBL/GenBank/DDBJ whole genome shotgun (WGS) entry which is preliminary data.</text>
</comment>
<dbReference type="InterPro" id="IPR001932">
    <property type="entry name" value="PPM-type_phosphatase-like_dom"/>
</dbReference>
<dbReference type="PANTHER" id="PTHR12320">
    <property type="entry name" value="PROTEIN PHOSPHATASE 2C"/>
    <property type="match status" value="1"/>
</dbReference>
<evidence type="ECO:0000259" key="2">
    <source>
        <dbReference type="PROSITE" id="PS51746"/>
    </source>
</evidence>
<keyword evidence="4" id="KW-1185">Reference proteome</keyword>
<dbReference type="Gene3D" id="3.60.40.10">
    <property type="entry name" value="PPM-type phosphatase domain"/>
    <property type="match status" value="1"/>
</dbReference>
<protein>
    <recommendedName>
        <fullName evidence="2">PPM-type phosphatase domain-containing protein</fullName>
    </recommendedName>
</protein>
<keyword evidence="3" id="KW-0378">Hydrolase</keyword>
<dbReference type="SUPFAM" id="SSF81606">
    <property type="entry name" value="PP2C-like"/>
    <property type="match status" value="1"/>
</dbReference>
<feature type="compositionally biased region" description="Basic and acidic residues" evidence="1">
    <location>
        <begin position="356"/>
        <end position="373"/>
    </location>
</feature>
<organism evidence="3 4">
    <name type="scientific">Helianthus annuus</name>
    <name type="common">Common sunflower</name>
    <dbReference type="NCBI Taxonomy" id="4232"/>
    <lineage>
        <taxon>Eukaryota</taxon>
        <taxon>Viridiplantae</taxon>
        <taxon>Streptophyta</taxon>
        <taxon>Embryophyta</taxon>
        <taxon>Tracheophyta</taxon>
        <taxon>Spermatophyta</taxon>
        <taxon>Magnoliopsida</taxon>
        <taxon>eudicotyledons</taxon>
        <taxon>Gunneridae</taxon>
        <taxon>Pentapetalae</taxon>
        <taxon>asterids</taxon>
        <taxon>campanulids</taxon>
        <taxon>Asterales</taxon>
        <taxon>Asteraceae</taxon>
        <taxon>Asteroideae</taxon>
        <taxon>Heliantheae alliance</taxon>
        <taxon>Heliantheae</taxon>
        <taxon>Helianthus</taxon>
    </lineage>
</organism>
<evidence type="ECO:0000256" key="1">
    <source>
        <dbReference type="SAM" id="MobiDB-lite"/>
    </source>
</evidence>
<name>A0A9K3P556_HELAN</name>
<feature type="domain" description="PPM-type phosphatase" evidence="2">
    <location>
        <begin position="1219"/>
        <end position="1454"/>
    </location>
</feature>
<dbReference type="InterPro" id="IPR039123">
    <property type="entry name" value="PPTC7"/>
</dbReference>
<feature type="region of interest" description="Disordered" evidence="1">
    <location>
        <begin position="356"/>
        <end position="380"/>
    </location>
</feature>
<dbReference type="PANTHER" id="PTHR12320:SF1">
    <property type="entry name" value="PROTEIN PHOSPHATASE PTC7 HOMOLOG"/>
    <property type="match status" value="1"/>
</dbReference>
<evidence type="ECO:0000313" key="4">
    <source>
        <dbReference type="Proteomes" id="UP000215914"/>
    </source>
</evidence>
<reference evidence="3" key="1">
    <citation type="journal article" date="2017" name="Nature">
        <title>The sunflower genome provides insights into oil metabolism, flowering and Asterid evolution.</title>
        <authorList>
            <person name="Badouin H."/>
            <person name="Gouzy J."/>
            <person name="Grassa C.J."/>
            <person name="Murat F."/>
            <person name="Staton S.E."/>
            <person name="Cottret L."/>
            <person name="Lelandais-Briere C."/>
            <person name="Owens G.L."/>
            <person name="Carrere S."/>
            <person name="Mayjonade B."/>
            <person name="Legrand L."/>
            <person name="Gill N."/>
            <person name="Kane N.C."/>
            <person name="Bowers J.E."/>
            <person name="Hubner S."/>
            <person name="Bellec A."/>
            <person name="Berard A."/>
            <person name="Berges H."/>
            <person name="Blanchet N."/>
            <person name="Boniface M.C."/>
            <person name="Brunel D."/>
            <person name="Catrice O."/>
            <person name="Chaidir N."/>
            <person name="Claudel C."/>
            <person name="Donnadieu C."/>
            <person name="Faraut T."/>
            <person name="Fievet G."/>
            <person name="Helmstetter N."/>
            <person name="King M."/>
            <person name="Knapp S.J."/>
            <person name="Lai Z."/>
            <person name="Le Paslier M.C."/>
            <person name="Lippi Y."/>
            <person name="Lorenzon L."/>
            <person name="Mandel J.R."/>
            <person name="Marage G."/>
            <person name="Marchand G."/>
            <person name="Marquand E."/>
            <person name="Bret-Mestries E."/>
            <person name="Morien E."/>
            <person name="Nambeesan S."/>
            <person name="Nguyen T."/>
            <person name="Pegot-Espagnet P."/>
            <person name="Pouilly N."/>
            <person name="Raftis F."/>
            <person name="Sallet E."/>
            <person name="Schiex T."/>
            <person name="Thomas J."/>
            <person name="Vandecasteele C."/>
            <person name="Vares D."/>
            <person name="Vear F."/>
            <person name="Vautrin S."/>
            <person name="Crespi M."/>
            <person name="Mangin B."/>
            <person name="Burke J.M."/>
            <person name="Salse J."/>
            <person name="Munos S."/>
            <person name="Vincourt P."/>
            <person name="Rieseberg L.H."/>
            <person name="Langlade N.B."/>
        </authorList>
    </citation>
    <scope>NUCLEOTIDE SEQUENCE</scope>
    <source>
        <tissue evidence="3">Leaves</tissue>
    </source>
</reference>
<sequence length="1463" mass="160187">MSNRCSNLCNSRSFSLYTPFLAPLKPYATTRRPFFPFPHSFILIGRRWRRGSSSVRLKVAAQSSSDVVLIATKVHSDGSLVFRFGDASEVVENDDVEEEIESQTELESSVVKVLDGDQDRQVIIETGDSGYDSVEGRLVEVADEIRNADIESDIDESVTYDITDLEDNNAESSERLSEISENEVCVSQSDVNLDDSMKVVESTLDEARLSVQLDEEESSDTILDLLDDTPDIEKRADPEGTFLNGTDDNTVDPSVSIELESTHVSENEVMDDLDNVEAEDTSKSDTEDVSVEAEDTSKSVTEDVSVELESTQVLQTELMDDLDNVEAEDTSKSDTEDVSVELESTQVLQTELMDDLDKVETEDSRKSDTEEIKPSANEGTDEELKDIIIDEGTMIDEVSPSKSLDVQLTGAVNEDVEEELQDMNLNEATIIDEIPSSDQLAVELTLDEVNQIQSVKDQTTEDELQEVSTENREENDVAYVVPVSAVEEAEIIVEEEVSQPQSTPLELKPAIQVLDPDLQDTIGQDLDNGILQDDNGIKVPSDSVKLEATQVSDNEVTDVTQPYGEDESQVADNDTNDLLRPATMHVSDVDIDEKSQDTNISEGTFIDEMPTPAPLGSEPTLEVLTNKGMNVDMDERLQDMTISEGTLIDEIPTSNLLGAEPTLEIAATKDMDLKDIDTDERLQYKNVREDTLIDETPTFDPLGAEPTLEASTTKDKNVNDVNTDQTLQDMNISEGTFIDELPTSDPLGSEPTLAVSTTKGMDVSDVDMDEKLQDMNISEGTFIDEMPTPDPLESEPSLEVSTNKGMNIDLDERLQDMNISEGPFIHEIPASDPLGAEPTLEVSSNEGMDIKDPTVEDELQLVSNDVDMDERLQDMNISEGTFTDEIPASDPLGAEPTLEVSSDEGMDIKDLAVEDEVQLVSNDNMGENEIADVLPAEAILEEEVFQPHLKPIELEATMPVSDIEAQDAKGQNLDDEILPVINEDAEQLSHQLESEPVQDEGVKRLQDMNISEDKFIGEIPTSDPLGTESMLEGSTTEDKDVKDLAVEDELQLVSNDKTEENEIADVMPAEPILEEEVSQPQLTPVELKDTMQVSDIKVQDATGQNLDDEISQVMNEDAGDGYIEDVEPSPHELESLLVQDEGVKDNMLAQRDESDAVESSILLIKDAHDLLPEAERTEDVVDSSELAEVSEVTAFLLAAEAEVEREEIYLTDDFLLSGAALLEHPSKALTGGDDAYFVAGSKWLGVASGVSQWSFEGTGPGVYAQELMRTCEEIVLDTCNVPVTNPVELLCRGVKETNMSGSSNVLLANFNGQVLHVANIGDTGFLVIRHGAIYKKSSPSLHEFHFALQVEDSDDPLQLVEESLIELEVGDIVISATDGLFDNLYEREITMIVSKSLQAGMKPKEIANILATRAQEVGKSSFVRSPFSDAAQAAGYTGYAGGKPDNVAVIVSLVEKGSNLLAV</sequence>
<dbReference type="PROSITE" id="PS51746">
    <property type="entry name" value="PPM_2"/>
    <property type="match status" value="1"/>
</dbReference>
<dbReference type="GO" id="GO:0009507">
    <property type="term" value="C:chloroplast"/>
    <property type="evidence" value="ECO:0000318"/>
    <property type="project" value="GO_Central"/>
</dbReference>
<feature type="region of interest" description="Disordered" evidence="1">
    <location>
        <begin position="781"/>
        <end position="800"/>
    </location>
</feature>
<gene>
    <name evidence="3" type="ORF">HanXRQr2_Chr00c024g0833021</name>
</gene>
<feature type="region of interest" description="Disordered" evidence="1">
    <location>
        <begin position="695"/>
        <end position="714"/>
    </location>
</feature>
<accession>A0A9K3P556</accession>
<feature type="compositionally biased region" description="Polar residues" evidence="1">
    <location>
        <begin position="243"/>
        <end position="253"/>
    </location>
</feature>
<feature type="compositionally biased region" description="Acidic residues" evidence="1">
    <location>
        <begin position="268"/>
        <end position="279"/>
    </location>
</feature>
<evidence type="ECO:0000313" key="3">
    <source>
        <dbReference type="EMBL" id="KAF5824254.1"/>
    </source>
</evidence>
<dbReference type="GO" id="GO:0004722">
    <property type="term" value="F:protein serine/threonine phosphatase activity"/>
    <property type="evidence" value="ECO:0000318"/>
    <property type="project" value="GO_Central"/>
</dbReference>
<dbReference type="InterPro" id="IPR036457">
    <property type="entry name" value="PPM-type-like_dom_sf"/>
</dbReference>